<sequence>MRSGLQAGFIVALAVLGLVIPICSIGEHHPWKQPKNKNSKGTKKNIKVPKPKFVVGIDDALRKGQAVFSSDASAPDLKVVPDTEVDILSEYGTISRTSFSRKGYSARSVTRCGTKEPKGKVKIPRKIKPWKISKRRRGKKRNKRSNKPLRTIPINFHVIYSEEYYQYPNVGGKLDRARIESQIASLNNAYSGAVSKDSVDTRIRFTLNNVSYTDNTTWFFYCDYYFDVIKKEVVVDPATTLNLISCRPFGGFGGWATLPYLDIPEDDYRNAVFINHDAVKGSNKYPYWTQGYTAVHEIGHYLGLYHTFHDYKCHAADDETGGDGVSDTPPEVTYGLRCKDIGRDTCKGDTNDTIVPPYNGKDPVTNFMDYTEDSCMFEFTAGQAAVLNNVTASKRPSLILN</sequence>
<evidence type="ECO:0000313" key="11">
    <source>
        <dbReference type="EMBL" id="CAH1792512.1"/>
    </source>
</evidence>
<feature type="domain" description="Peptidase M43 pregnancy-associated plasma-A" evidence="10">
    <location>
        <begin position="253"/>
        <end position="389"/>
    </location>
</feature>
<dbReference type="InterPro" id="IPR024079">
    <property type="entry name" value="MetalloPept_cat_dom_sf"/>
</dbReference>
<dbReference type="PANTHER" id="PTHR47466:SF1">
    <property type="entry name" value="METALLOPROTEASE MEP1 (AFU_ORTHOLOGUE AFUA_1G07730)-RELATED"/>
    <property type="match status" value="1"/>
</dbReference>
<dbReference type="Gene3D" id="3.40.390.10">
    <property type="entry name" value="Collagenase (Catalytic Domain)"/>
    <property type="match status" value="1"/>
</dbReference>
<dbReference type="PANTHER" id="PTHR47466">
    <property type="match status" value="1"/>
</dbReference>
<keyword evidence="12" id="KW-1185">Reference proteome</keyword>
<evidence type="ECO:0000256" key="9">
    <source>
        <dbReference type="SAM" id="SignalP"/>
    </source>
</evidence>
<dbReference type="OrthoDB" id="5967392at2759"/>
<dbReference type="Pfam" id="PF05572">
    <property type="entry name" value="Peptidase_M43"/>
    <property type="match status" value="1"/>
</dbReference>
<reference evidence="11" key="1">
    <citation type="submission" date="2022-03" db="EMBL/GenBank/DDBJ databases">
        <authorList>
            <person name="Martin C."/>
        </authorList>
    </citation>
    <scope>NUCLEOTIDE SEQUENCE</scope>
</reference>
<keyword evidence="7" id="KW-0482">Metalloprotease</keyword>
<protein>
    <recommendedName>
        <fullName evidence="10">Peptidase M43 pregnancy-associated plasma-A domain-containing protein</fullName>
    </recommendedName>
</protein>
<evidence type="ECO:0000256" key="1">
    <source>
        <dbReference type="ARBA" id="ARBA00008721"/>
    </source>
</evidence>
<comment type="caution">
    <text evidence="11">The sequence shown here is derived from an EMBL/GenBank/DDBJ whole genome shotgun (WGS) entry which is preliminary data.</text>
</comment>
<feature type="chain" id="PRO_5035872417" description="Peptidase M43 pregnancy-associated plasma-A domain-containing protein" evidence="9">
    <location>
        <begin position="27"/>
        <end position="401"/>
    </location>
</feature>
<dbReference type="GO" id="GO:0008237">
    <property type="term" value="F:metallopeptidase activity"/>
    <property type="evidence" value="ECO:0007669"/>
    <property type="project" value="UniProtKB-KW"/>
</dbReference>
<dbReference type="Proteomes" id="UP000749559">
    <property type="component" value="Unassembled WGS sequence"/>
</dbReference>
<evidence type="ECO:0000256" key="3">
    <source>
        <dbReference type="ARBA" id="ARBA00022723"/>
    </source>
</evidence>
<evidence type="ECO:0000256" key="6">
    <source>
        <dbReference type="ARBA" id="ARBA00022833"/>
    </source>
</evidence>
<proteinExistence type="inferred from homology"/>
<evidence type="ECO:0000256" key="5">
    <source>
        <dbReference type="ARBA" id="ARBA00022801"/>
    </source>
</evidence>
<evidence type="ECO:0000259" key="10">
    <source>
        <dbReference type="Pfam" id="PF05572"/>
    </source>
</evidence>
<dbReference type="GO" id="GO:0046872">
    <property type="term" value="F:metal ion binding"/>
    <property type="evidence" value="ECO:0007669"/>
    <property type="project" value="UniProtKB-KW"/>
</dbReference>
<keyword evidence="8" id="KW-1015">Disulfide bond</keyword>
<keyword evidence="3" id="KW-0479">Metal-binding</keyword>
<evidence type="ECO:0000313" key="12">
    <source>
        <dbReference type="Proteomes" id="UP000749559"/>
    </source>
</evidence>
<dbReference type="GO" id="GO:0006508">
    <property type="term" value="P:proteolysis"/>
    <property type="evidence" value="ECO:0007669"/>
    <property type="project" value="UniProtKB-KW"/>
</dbReference>
<dbReference type="SUPFAM" id="SSF55486">
    <property type="entry name" value="Metalloproteases ('zincins'), catalytic domain"/>
    <property type="match status" value="1"/>
</dbReference>
<dbReference type="InterPro" id="IPR008754">
    <property type="entry name" value="Peptidase_M43"/>
</dbReference>
<keyword evidence="6" id="KW-0862">Zinc</keyword>
<keyword evidence="5" id="KW-0378">Hydrolase</keyword>
<name>A0A8S4PLP9_OWEFU</name>
<dbReference type="AlphaFoldDB" id="A0A8S4PLP9"/>
<keyword evidence="4 9" id="KW-0732">Signal</keyword>
<dbReference type="EMBL" id="CAIIXF020000008">
    <property type="protein sequence ID" value="CAH1792512.1"/>
    <property type="molecule type" value="Genomic_DNA"/>
</dbReference>
<comment type="similarity">
    <text evidence="1">Belongs to the peptidase M43B family.</text>
</comment>
<keyword evidence="2" id="KW-0645">Protease</keyword>
<accession>A0A8S4PLP9</accession>
<evidence type="ECO:0000256" key="4">
    <source>
        <dbReference type="ARBA" id="ARBA00022729"/>
    </source>
</evidence>
<organism evidence="11 12">
    <name type="scientific">Owenia fusiformis</name>
    <name type="common">Polychaete worm</name>
    <dbReference type="NCBI Taxonomy" id="6347"/>
    <lineage>
        <taxon>Eukaryota</taxon>
        <taxon>Metazoa</taxon>
        <taxon>Spiralia</taxon>
        <taxon>Lophotrochozoa</taxon>
        <taxon>Annelida</taxon>
        <taxon>Polychaeta</taxon>
        <taxon>Sedentaria</taxon>
        <taxon>Canalipalpata</taxon>
        <taxon>Sabellida</taxon>
        <taxon>Oweniida</taxon>
        <taxon>Oweniidae</taxon>
        <taxon>Owenia</taxon>
    </lineage>
</organism>
<evidence type="ECO:0000256" key="2">
    <source>
        <dbReference type="ARBA" id="ARBA00022670"/>
    </source>
</evidence>
<evidence type="ECO:0000256" key="8">
    <source>
        <dbReference type="ARBA" id="ARBA00023157"/>
    </source>
</evidence>
<feature type="signal peptide" evidence="9">
    <location>
        <begin position="1"/>
        <end position="26"/>
    </location>
</feature>
<gene>
    <name evidence="11" type="ORF">OFUS_LOCUS17470</name>
</gene>
<evidence type="ECO:0000256" key="7">
    <source>
        <dbReference type="ARBA" id="ARBA00023049"/>
    </source>
</evidence>